<gene>
    <name evidence="2" type="ORF">EAI_04984</name>
</gene>
<evidence type="ECO:0000313" key="2">
    <source>
        <dbReference type="EMBL" id="EFN78296.1"/>
    </source>
</evidence>
<dbReference type="AlphaFoldDB" id="E2C175"/>
<dbReference type="InParanoid" id="E2C175"/>
<evidence type="ECO:0000313" key="3">
    <source>
        <dbReference type="Proteomes" id="UP000008237"/>
    </source>
</evidence>
<feature type="region of interest" description="Disordered" evidence="1">
    <location>
        <begin position="80"/>
        <end position="101"/>
    </location>
</feature>
<dbReference type="EMBL" id="GL451891">
    <property type="protein sequence ID" value="EFN78296.1"/>
    <property type="molecule type" value="Genomic_DNA"/>
</dbReference>
<sequence length="101" mass="11547">MHPALLREFTPLKHVQLENPREMMILQDYGEIKCPEPNKNVLPGLNYLVALKATCRRVRAFSHAVDQGWASVFLGGPGPTQAHPWWQPDEWKPGDRESAQF</sequence>
<evidence type="ECO:0000256" key="1">
    <source>
        <dbReference type="SAM" id="MobiDB-lite"/>
    </source>
</evidence>
<protein>
    <submittedName>
        <fullName evidence="2">Uncharacterized protein</fullName>
    </submittedName>
</protein>
<dbReference type="Proteomes" id="UP000008237">
    <property type="component" value="Unassembled WGS sequence"/>
</dbReference>
<feature type="compositionally biased region" description="Basic and acidic residues" evidence="1">
    <location>
        <begin position="89"/>
        <end position="101"/>
    </location>
</feature>
<organism evidence="3">
    <name type="scientific">Harpegnathos saltator</name>
    <name type="common">Jerdon's jumping ant</name>
    <dbReference type="NCBI Taxonomy" id="610380"/>
    <lineage>
        <taxon>Eukaryota</taxon>
        <taxon>Metazoa</taxon>
        <taxon>Ecdysozoa</taxon>
        <taxon>Arthropoda</taxon>
        <taxon>Hexapoda</taxon>
        <taxon>Insecta</taxon>
        <taxon>Pterygota</taxon>
        <taxon>Neoptera</taxon>
        <taxon>Endopterygota</taxon>
        <taxon>Hymenoptera</taxon>
        <taxon>Apocrita</taxon>
        <taxon>Aculeata</taxon>
        <taxon>Formicoidea</taxon>
        <taxon>Formicidae</taxon>
        <taxon>Ponerinae</taxon>
        <taxon>Ponerini</taxon>
        <taxon>Harpegnathos</taxon>
    </lineage>
</organism>
<reference evidence="2 3" key="1">
    <citation type="journal article" date="2010" name="Science">
        <title>Genomic comparison of the ants Camponotus floridanus and Harpegnathos saltator.</title>
        <authorList>
            <person name="Bonasio R."/>
            <person name="Zhang G."/>
            <person name="Ye C."/>
            <person name="Mutti N.S."/>
            <person name="Fang X."/>
            <person name="Qin N."/>
            <person name="Donahue G."/>
            <person name="Yang P."/>
            <person name="Li Q."/>
            <person name="Li C."/>
            <person name="Zhang P."/>
            <person name="Huang Z."/>
            <person name="Berger S.L."/>
            <person name="Reinberg D."/>
            <person name="Wang J."/>
            <person name="Liebig J."/>
        </authorList>
    </citation>
    <scope>NUCLEOTIDE SEQUENCE [LARGE SCALE GENOMIC DNA]</scope>
    <source>
        <strain evidence="2 3">R22 G/1</strain>
    </source>
</reference>
<name>E2C175_HARSA</name>
<keyword evidence="3" id="KW-1185">Reference proteome</keyword>
<proteinExistence type="predicted"/>
<accession>E2C175</accession>